<evidence type="ECO:0000259" key="5">
    <source>
        <dbReference type="Pfam" id="PF03446"/>
    </source>
</evidence>
<reference evidence="7 8" key="1">
    <citation type="submission" date="2012-12" db="EMBL/GenBank/DDBJ databases">
        <title>The Genome Sequence of Enterococcus faecium E2039.</title>
        <authorList>
            <consortium name="The Broad Institute Genome Sequencing Platform"/>
            <consortium name="The Broad Institute Genome Sequencing Center for Infectious Disease"/>
            <person name="Earl A.M."/>
            <person name="Gilmore M.S."/>
            <person name="van Schaik W."/>
            <person name="Lebreton F."/>
            <person name="Willems R.J."/>
            <person name="Walker B."/>
            <person name="Young S.K."/>
            <person name="Zeng Q."/>
            <person name="Gargeya S."/>
            <person name="Fitzgerald M."/>
            <person name="Haas B."/>
            <person name="Abouelleil A."/>
            <person name="Alvarado L."/>
            <person name="Arachchi H.M."/>
            <person name="Berlin A.M."/>
            <person name="Chapman S.B."/>
            <person name="Dewar J."/>
            <person name="Goldberg J."/>
            <person name="Griggs A."/>
            <person name="Gujja S."/>
            <person name="Hansen M."/>
            <person name="Howarth C."/>
            <person name="Imamovic A."/>
            <person name="Larimer J."/>
            <person name="McCowan C."/>
            <person name="Murphy C."/>
            <person name="Neiman D."/>
            <person name="Pearson M."/>
            <person name="Priest M."/>
            <person name="Roberts A."/>
            <person name="Saif S."/>
            <person name="Shea T."/>
            <person name="Sisk P."/>
            <person name="Sykes S."/>
            <person name="Wortman J."/>
            <person name="Nusbaum C."/>
            <person name="Birren B."/>
        </authorList>
    </citation>
    <scope>NUCLEOTIDE SEQUENCE [LARGE SCALE GENOMIC DNA]</scope>
    <source>
        <strain evidence="7 8">E2039</strain>
    </source>
</reference>
<protein>
    <submittedName>
        <fullName evidence="7">2-hydroxy-3-oxopropionate reductase</fullName>
    </submittedName>
</protein>
<dbReference type="InterPro" id="IPR013328">
    <property type="entry name" value="6PGD_dom2"/>
</dbReference>
<dbReference type="InterPro" id="IPR015815">
    <property type="entry name" value="HIBADH-related"/>
</dbReference>
<dbReference type="Pfam" id="PF03446">
    <property type="entry name" value="NAD_binding_2"/>
    <property type="match status" value="1"/>
</dbReference>
<proteinExistence type="inferred from homology"/>
<evidence type="ECO:0000256" key="3">
    <source>
        <dbReference type="ARBA" id="ARBA00023027"/>
    </source>
</evidence>
<dbReference type="Pfam" id="PF14833">
    <property type="entry name" value="NAD_binding_11"/>
    <property type="match status" value="1"/>
</dbReference>
<keyword evidence="2" id="KW-0560">Oxidoreductase</keyword>
<dbReference type="GO" id="GO:0016491">
    <property type="term" value="F:oxidoreductase activity"/>
    <property type="evidence" value="ECO:0007669"/>
    <property type="project" value="UniProtKB-KW"/>
</dbReference>
<evidence type="ECO:0000313" key="8">
    <source>
        <dbReference type="Proteomes" id="UP000010504"/>
    </source>
</evidence>
<feature type="domain" description="6-phosphogluconate dehydrogenase NADP-binding" evidence="5">
    <location>
        <begin position="2"/>
        <end position="159"/>
    </location>
</feature>
<organism evidence="7 8">
    <name type="scientific">Enterococcus faecium EnGen0026</name>
    <dbReference type="NCBI Taxonomy" id="1138917"/>
    <lineage>
        <taxon>Bacteria</taxon>
        <taxon>Bacillati</taxon>
        <taxon>Bacillota</taxon>
        <taxon>Bacilli</taxon>
        <taxon>Lactobacillales</taxon>
        <taxon>Enterococcaceae</taxon>
        <taxon>Enterococcus</taxon>
    </lineage>
</organism>
<accession>A0A829A310</accession>
<comment type="caution">
    <text evidence="7">The sequence shown here is derived from an EMBL/GenBank/DDBJ whole genome shotgun (WGS) entry which is preliminary data.</text>
</comment>
<dbReference type="GO" id="GO:0051287">
    <property type="term" value="F:NAD binding"/>
    <property type="evidence" value="ECO:0007669"/>
    <property type="project" value="InterPro"/>
</dbReference>
<dbReference type="AlphaFoldDB" id="A0A829A310"/>
<dbReference type="PANTHER" id="PTHR43060:SF15">
    <property type="entry name" value="3-HYDROXYISOBUTYRATE DEHYDROGENASE-LIKE 1, MITOCHONDRIAL-RELATED"/>
    <property type="match status" value="1"/>
</dbReference>
<dbReference type="EMBL" id="AHXS01000022">
    <property type="protein sequence ID" value="ELB38749.1"/>
    <property type="molecule type" value="Genomic_DNA"/>
</dbReference>
<feature type="active site" evidence="4">
    <location>
        <position position="170"/>
    </location>
</feature>
<evidence type="ECO:0000256" key="1">
    <source>
        <dbReference type="ARBA" id="ARBA00009080"/>
    </source>
</evidence>
<dbReference type="Gene3D" id="1.10.1040.10">
    <property type="entry name" value="N-(1-d-carboxylethyl)-l-norvaline Dehydrogenase, domain 2"/>
    <property type="match status" value="1"/>
</dbReference>
<dbReference type="InterPro" id="IPR029154">
    <property type="entry name" value="HIBADH-like_NADP-bd"/>
</dbReference>
<dbReference type="Gene3D" id="3.40.50.720">
    <property type="entry name" value="NAD(P)-binding Rossmann-like Domain"/>
    <property type="match status" value="1"/>
</dbReference>
<sequence length="295" mass="31844">MKLGFIGTGVMGSAVVRHLLEAGHEVAVYNRTKAKADPLVTEGAVWADTPKAVAEQSNILFTMVGYPKDVEEIYYGESGIFSADVSGRILVDLTTSTPTLAEKIAKTAKEKGADALDAPVSGGDLGAKNGTLTIMVGGEESVYDQVLPLFKEFGTTFTLHGSAGKGQHTKMANQIMIAGTMTGMTEMLVYAQKNGLDLEKVIETLSGGSAANWSLSNYSTRILKEDYTPGFFVKHFIKDLKIALEEAEKMNLVLPATIQALKLYEELADKGFENDGTQALIKLWWPEGKIPEKKS</sequence>
<comment type="similarity">
    <text evidence="1">Belongs to the HIBADH-related family.</text>
</comment>
<keyword evidence="3" id="KW-0520">NAD</keyword>
<evidence type="ECO:0000256" key="4">
    <source>
        <dbReference type="PIRSR" id="PIRSR000103-1"/>
    </source>
</evidence>
<feature type="domain" description="3-hydroxyisobutyrate dehydrogenase-like NAD-binding" evidence="6">
    <location>
        <begin position="164"/>
        <end position="283"/>
    </location>
</feature>
<evidence type="ECO:0000313" key="7">
    <source>
        <dbReference type="EMBL" id="ELB38749.1"/>
    </source>
</evidence>
<dbReference type="RefSeq" id="WP_002343009.1">
    <property type="nucleotide sequence ID" value="NZ_KB029918.1"/>
</dbReference>
<dbReference type="SUPFAM" id="SSF51735">
    <property type="entry name" value="NAD(P)-binding Rossmann-fold domains"/>
    <property type="match status" value="1"/>
</dbReference>
<dbReference type="InterPro" id="IPR008927">
    <property type="entry name" value="6-PGluconate_DH-like_C_sf"/>
</dbReference>
<name>A0A829A310_ENTFC</name>
<evidence type="ECO:0000259" key="6">
    <source>
        <dbReference type="Pfam" id="PF14833"/>
    </source>
</evidence>
<dbReference type="GO" id="GO:0050661">
    <property type="term" value="F:NADP binding"/>
    <property type="evidence" value="ECO:0007669"/>
    <property type="project" value="InterPro"/>
</dbReference>
<dbReference type="SUPFAM" id="SSF48179">
    <property type="entry name" value="6-phosphogluconate dehydrogenase C-terminal domain-like"/>
    <property type="match status" value="1"/>
</dbReference>
<dbReference type="InterPro" id="IPR006115">
    <property type="entry name" value="6PGDH_NADP-bd"/>
</dbReference>
<dbReference type="PIRSF" id="PIRSF000103">
    <property type="entry name" value="HIBADH"/>
    <property type="match status" value="1"/>
</dbReference>
<evidence type="ECO:0000256" key="2">
    <source>
        <dbReference type="ARBA" id="ARBA00023002"/>
    </source>
</evidence>
<dbReference type="InterPro" id="IPR036291">
    <property type="entry name" value="NAD(P)-bd_dom_sf"/>
</dbReference>
<dbReference type="Proteomes" id="UP000010504">
    <property type="component" value="Unassembled WGS sequence"/>
</dbReference>
<dbReference type="PANTHER" id="PTHR43060">
    <property type="entry name" value="3-HYDROXYISOBUTYRATE DEHYDROGENASE-LIKE 1, MITOCHONDRIAL-RELATED"/>
    <property type="match status" value="1"/>
</dbReference>
<gene>
    <name evidence="7" type="ORF">OKA_05110</name>
</gene>